<accession>A0A0D8LBG2</accession>
<name>A0A0D8LBG2_MORMO</name>
<evidence type="ECO:0000313" key="1">
    <source>
        <dbReference type="EMBL" id="KJF79182.1"/>
    </source>
</evidence>
<dbReference type="EMBL" id="JZSH01000004">
    <property type="protein sequence ID" value="KJF79182.1"/>
    <property type="molecule type" value="Genomic_DNA"/>
</dbReference>
<gene>
    <name evidence="1" type="ORF">UA45_00940</name>
</gene>
<reference evidence="1 2" key="1">
    <citation type="submission" date="2015-02" db="EMBL/GenBank/DDBJ databases">
        <title>Whole genome shotgun sequencing of cultured foodborne pathogen.</title>
        <authorList>
            <person name="Timme R."/>
            <person name="Allard M.W."/>
            <person name="Strain E."/>
            <person name="Evans P.S."/>
            <person name="Brown E."/>
        </authorList>
    </citation>
    <scope>NUCLEOTIDE SEQUENCE [LARGE SCALE GENOMIC DNA]</scope>
    <source>
        <strain evidence="1 2">GCSL-TSO-24</strain>
    </source>
</reference>
<organism evidence="1 2">
    <name type="scientific">Morganella morganii</name>
    <name type="common">Proteus morganii</name>
    <dbReference type="NCBI Taxonomy" id="582"/>
    <lineage>
        <taxon>Bacteria</taxon>
        <taxon>Pseudomonadati</taxon>
        <taxon>Pseudomonadota</taxon>
        <taxon>Gammaproteobacteria</taxon>
        <taxon>Enterobacterales</taxon>
        <taxon>Morganellaceae</taxon>
        <taxon>Morganella</taxon>
    </lineage>
</organism>
<dbReference type="PATRIC" id="fig|582.24.peg.296"/>
<dbReference type="AlphaFoldDB" id="A0A0D8LBG2"/>
<proteinExistence type="predicted"/>
<dbReference type="Proteomes" id="UP000032582">
    <property type="component" value="Unassembled WGS sequence"/>
</dbReference>
<comment type="caution">
    <text evidence="1">The sequence shown here is derived from an EMBL/GenBank/DDBJ whole genome shotgun (WGS) entry which is preliminary data.</text>
</comment>
<protein>
    <submittedName>
        <fullName evidence="1">Uncharacterized protein</fullName>
    </submittedName>
</protein>
<sequence length="66" mass="7151">MTEKNLHSGINSGRLIGFSLPGTSFYRINTGRRIKDAPVIKAIYAGLKLSPRAGNRQSGLSVFYPG</sequence>
<evidence type="ECO:0000313" key="2">
    <source>
        <dbReference type="Proteomes" id="UP000032582"/>
    </source>
</evidence>